<dbReference type="SUPFAM" id="SSF56037">
    <property type="entry name" value="PheT/TilS domain"/>
    <property type="match status" value="1"/>
</dbReference>
<dbReference type="InterPro" id="IPR005146">
    <property type="entry name" value="B3/B4_tRNA-bd"/>
</dbReference>
<organism evidence="2 3">
    <name type="scientific">Nocardia sputorum</name>
    <dbReference type="NCBI Taxonomy" id="2984338"/>
    <lineage>
        <taxon>Bacteria</taxon>
        <taxon>Bacillati</taxon>
        <taxon>Actinomycetota</taxon>
        <taxon>Actinomycetes</taxon>
        <taxon>Mycobacteriales</taxon>
        <taxon>Nocardiaceae</taxon>
        <taxon>Nocardia</taxon>
    </lineage>
</organism>
<dbReference type="EMBL" id="AP026978">
    <property type="protein sequence ID" value="BDU02002.1"/>
    <property type="molecule type" value="Genomic_DNA"/>
</dbReference>
<evidence type="ECO:0000313" key="2">
    <source>
        <dbReference type="EMBL" id="BDU02002.1"/>
    </source>
</evidence>
<name>A0ABN6UA05_9NOCA</name>
<evidence type="ECO:0000313" key="3">
    <source>
        <dbReference type="Proteomes" id="UP001317870"/>
    </source>
</evidence>
<gene>
    <name evidence="2" type="ORF">IFM12276_50300</name>
</gene>
<dbReference type="Pfam" id="PF03483">
    <property type="entry name" value="B3_4"/>
    <property type="match status" value="1"/>
</dbReference>
<dbReference type="InterPro" id="IPR020825">
    <property type="entry name" value="Phe-tRNA_synthase-like_B3/B4"/>
</dbReference>
<dbReference type="SMART" id="SM00873">
    <property type="entry name" value="B3_4"/>
    <property type="match status" value="1"/>
</dbReference>
<dbReference type="Gene3D" id="3.50.40.10">
    <property type="entry name" value="Phenylalanyl-trna Synthetase, Chain B, domain 3"/>
    <property type="match status" value="1"/>
</dbReference>
<proteinExistence type="predicted"/>
<accession>A0ABN6UA05</accession>
<sequence>MNTENPTPHFLGKTIRYAVDDAVFERHPSYRVGVLVARNVRNGESQPPLVAALQRACADLRESIDITAVAADHRIHPWREAFRAFGARPSDFRPSVEALARRAIRGSLSSLGRLIDIGTVISLRHLVPIGGHALDDVDGDIMLRLATGGETFSAFGSTSSERPIAGEVILAEGNTVLTRRWVWRQSEHTAIKPDSRNLLYNVDVLPDLPDVDAMAIAVELAKLVAEYAGGQVAIDLLDATHRSTTLTF</sequence>
<evidence type="ECO:0000259" key="1">
    <source>
        <dbReference type="SMART" id="SM00873"/>
    </source>
</evidence>
<dbReference type="RefSeq" id="WP_281875090.1">
    <property type="nucleotide sequence ID" value="NZ_AP026976.1"/>
</dbReference>
<dbReference type="PANTHER" id="PTHR39209">
    <property type="match status" value="1"/>
</dbReference>
<dbReference type="PANTHER" id="PTHR39209:SF2">
    <property type="entry name" value="CYTOPLASMIC PROTEIN"/>
    <property type="match status" value="1"/>
</dbReference>
<feature type="domain" description="B3/B4 tRNA-binding" evidence="1">
    <location>
        <begin position="76"/>
        <end position="229"/>
    </location>
</feature>
<keyword evidence="3" id="KW-1185">Reference proteome</keyword>
<reference evidence="2 3" key="1">
    <citation type="submission" date="2022-11" db="EMBL/GenBank/DDBJ databases">
        <title>Genome Sequencing of Nocardia sp. ON39_IFM12276 and assembly.</title>
        <authorList>
            <person name="Shimojima M."/>
            <person name="Toyokawa M."/>
            <person name="Uesaka K."/>
        </authorList>
    </citation>
    <scope>NUCLEOTIDE SEQUENCE [LARGE SCALE GENOMIC DNA]</scope>
    <source>
        <strain evidence="2 3">IFM 12276</strain>
    </source>
</reference>
<dbReference type="Proteomes" id="UP001317870">
    <property type="component" value="Chromosome"/>
</dbReference>
<protein>
    <recommendedName>
        <fullName evidence="1">B3/B4 tRNA-binding domain-containing protein</fullName>
    </recommendedName>
</protein>